<feature type="compositionally biased region" description="Basic and acidic residues" evidence="1">
    <location>
        <begin position="19"/>
        <end position="35"/>
    </location>
</feature>
<dbReference type="Proteomes" id="UP000824890">
    <property type="component" value="Unassembled WGS sequence"/>
</dbReference>
<evidence type="ECO:0000313" key="3">
    <source>
        <dbReference type="Proteomes" id="UP000824890"/>
    </source>
</evidence>
<name>A0ABQ7YMX0_BRANA</name>
<organism evidence="2 3">
    <name type="scientific">Brassica napus</name>
    <name type="common">Rape</name>
    <dbReference type="NCBI Taxonomy" id="3708"/>
    <lineage>
        <taxon>Eukaryota</taxon>
        <taxon>Viridiplantae</taxon>
        <taxon>Streptophyta</taxon>
        <taxon>Embryophyta</taxon>
        <taxon>Tracheophyta</taxon>
        <taxon>Spermatophyta</taxon>
        <taxon>Magnoliopsida</taxon>
        <taxon>eudicotyledons</taxon>
        <taxon>Gunneridae</taxon>
        <taxon>Pentapetalae</taxon>
        <taxon>rosids</taxon>
        <taxon>malvids</taxon>
        <taxon>Brassicales</taxon>
        <taxon>Brassicaceae</taxon>
        <taxon>Brassiceae</taxon>
        <taxon>Brassica</taxon>
    </lineage>
</organism>
<keyword evidence="3" id="KW-1185">Reference proteome</keyword>
<accession>A0ABQ7YMX0</accession>
<comment type="caution">
    <text evidence="2">The sequence shown here is derived from an EMBL/GenBank/DDBJ whole genome shotgun (WGS) entry which is preliminary data.</text>
</comment>
<evidence type="ECO:0000256" key="1">
    <source>
        <dbReference type="SAM" id="MobiDB-lite"/>
    </source>
</evidence>
<reference evidence="2 3" key="1">
    <citation type="submission" date="2021-05" db="EMBL/GenBank/DDBJ databases">
        <title>Genome Assembly of Synthetic Allotetraploid Brassica napus Reveals Homoeologous Exchanges between Subgenomes.</title>
        <authorList>
            <person name="Davis J.T."/>
        </authorList>
    </citation>
    <scope>NUCLEOTIDE SEQUENCE [LARGE SCALE GENOMIC DNA]</scope>
    <source>
        <strain evidence="3">cv. Da-Ae</strain>
        <tissue evidence="2">Seedling</tissue>
    </source>
</reference>
<proteinExistence type="predicted"/>
<feature type="compositionally biased region" description="Basic residues" evidence="1">
    <location>
        <begin position="131"/>
        <end position="142"/>
    </location>
</feature>
<protein>
    <submittedName>
        <fullName evidence="2">Uncharacterized protein</fullName>
    </submittedName>
</protein>
<dbReference type="EMBL" id="JAGKQM010000017">
    <property type="protein sequence ID" value="KAH0868947.1"/>
    <property type="molecule type" value="Genomic_DNA"/>
</dbReference>
<evidence type="ECO:0000313" key="2">
    <source>
        <dbReference type="EMBL" id="KAH0868947.1"/>
    </source>
</evidence>
<feature type="region of interest" description="Disordered" evidence="1">
    <location>
        <begin position="1"/>
        <end position="38"/>
    </location>
</feature>
<gene>
    <name evidence="2" type="ORF">HID58_075969</name>
</gene>
<sequence length="155" mass="17684">MEHRNNEYSSPPYTRRRLTNHDDRQGEGNIEERKRNSPVLQWRAKSPRGVMEKIREATLQYISCPDPMESAARKQRVLQSEMNGDVEEAATRILQVSASAALARTETLQLSELPIHRNQEDLPAETSTIPTRKHGRPPKPKGIRTTVRASPKTYS</sequence>
<feature type="region of interest" description="Disordered" evidence="1">
    <location>
        <begin position="114"/>
        <end position="155"/>
    </location>
</feature>
<feature type="non-terminal residue" evidence="2">
    <location>
        <position position="155"/>
    </location>
</feature>